<dbReference type="eggNOG" id="COG1410">
    <property type="taxonomic scope" value="Bacteria"/>
</dbReference>
<dbReference type="SUPFAM" id="SSF56507">
    <property type="entry name" value="Methionine synthase activation domain-like"/>
    <property type="match status" value="1"/>
</dbReference>
<dbReference type="Gene3D" id="3.40.109.40">
    <property type="match status" value="1"/>
</dbReference>
<sequence length="227" mass="24963">MPVYNAPLLRIDPKETRRYAGLMRAKDFDERLIEDACQDARLLAEPRGIWQLYDYDCEGQIVKADPPFHIEGTKIGKHLAGCDKVILLAVTVGDAIEDMVTKRFADGEYASSVLLDAAATTAVEQLADGMEKAIKPKMAAQGYGMRWRFSPGYGDWPLEQQPELIRVTKCETIGITLSESKMLVPRKSVTAIIGLYKEVKGSGEAAHSPNGCAACDKLDCPSRKAVQ</sequence>
<dbReference type="GO" id="GO:0008705">
    <property type="term" value="F:methionine synthase activity"/>
    <property type="evidence" value="ECO:0007669"/>
    <property type="project" value="InterPro"/>
</dbReference>
<protein>
    <submittedName>
        <fullName evidence="1">Methionine synthase</fullName>
    </submittedName>
</protein>
<evidence type="ECO:0000313" key="2">
    <source>
        <dbReference type="Proteomes" id="UP000095546"/>
    </source>
</evidence>
<dbReference type="Proteomes" id="UP000095546">
    <property type="component" value="Unassembled WGS sequence"/>
</dbReference>
<name>A0A173XDQ3_9FIRM</name>
<proteinExistence type="predicted"/>
<keyword evidence="2" id="KW-1185">Reference proteome</keyword>
<dbReference type="AlphaFoldDB" id="A0A173XDQ3"/>
<dbReference type="InterPro" id="IPR037010">
    <property type="entry name" value="VitB12-dep_Met_synth_activ_sf"/>
</dbReference>
<dbReference type="OrthoDB" id="9816190at2"/>
<reference evidence="1 2" key="1">
    <citation type="submission" date="2015-09" db="EMBL/GenBank/DDBJ databases">
        <authorList>
            <consortium name="Pathogen Informatics"/>
        </authorList>
    </citation>
    <scope>NUCLEOTIDE SEQUENCE [LARGE SCALE GENOMIC DNA]</scope>
    <source>
        <strain evidence="1 2">2789STDY5608828</strain>
    </source>
</reference>
<dbReference type="EMBL" id="CYYU01000002">
    <property type="protein sequence ID" value="CUN48775.1"/>
    <property type="molecule type" value="Genomic_DNA"/>
</dbReference>
<dbReference type="STRING" id="187979.ERS852385_00554"/>
<gene>
    <name evidence="1" type="ORF">ERS852385_00554</name>
</gene>
<accession>A0A173XDQ3</accession>
<dbReference type="RefSeq" id="WP_055160451.1">
    <property type="nucleotide sequence ID" value="NZ_CABIWZ010000002.1"/>
</dbReference>
<evidence type="ECO:0000313" key="1">
    <source>
        <dbReference type="EMBL" id="CUN48775.1"/>
    </source>
</evidence>
<organism evidence="1 2">
    <name type="scientific">Mitsuokella jalaludinii</name>
    <dbReference type="NCBI Taxonomy" id="187979"/>
    <lineage>
        <taxon>Bacteria</taxon>
        <taxon>Bacillati</taxon>
        <taxon>Bacillota</taxon>
        <taxon>Negativicutes</taxon>
        <taxon>Selenomonadales</taxon>
        <taxon>Selenomonadaceae</taxon>
        <taxon>Mitsuokella</taxon>
    </lineage>
</organism>